<feature type="binding site" evidence="11 12">
    <location>
        <begin position="67"/>
        <end position="69"/>
    </location>
    <ligand>
        <name>FAD</name>
        <dbReference type="ChEBI" id="CHEBI:57692"/>
    </ligand>
</feature>
<dbReference type="EMBL" id="JXWY01000032">
    <property type="protein sequence ID" value="KIX90976.1"/>
    <property type="molecule type" value="Genomic_DNA"/>
</dbReference>
<dbReference type="InterPro" id="IPR039261">
    <property type="entry name" value="FNR_nucleotide-bd"/>
</dbReference>
<dbReference type="Gene3D" id="3.40.50.80">
    <property type="entry name" value="Nucleotide-binding domain of ferredoxin-NADP reductase (FNR) module"/>
    <property type="match status" value="1"/>
</dbReference>
<keyword evidence="3 11" id="KW-0285">Flavoprotein</keyword>
<dbReference type="PANTHER" id="PTHR43513">
    <property type="entry name" value="DIHYDROOROTATE DEHYDROGENASE B (NAD(+)), ELECTRON TRANSFER SUBUNIT"/>
    <property type="match status" value="1"/>
</dbReference>
<feature type="binding site" evidence="11 13">
    <location>
        <position position="241"/>
    </location>
    <ligand>
        <name>[2Fe-2S] cluster</name>
        <dbReference type="ChEBI" id="CHEBI:190135"/>
    </ligand>
</feature>
<comment type="cofactor">
    <cofactor evidence="11 12">
        <name>FAD</name>
        <dbReference type="ChEBI" id="CHEBI:57692"/>
    </cofactor>
    <text evidence="11 12">Binds 1 FAD per subunit.</text>
</comment>
<dbReference type="GO" id="GO:0046872">
    <property type="term" value="F:metal ion binding"/>
    <property type="evidence" value="ECO:0007669"/>
    <property type="project" value="UniProtKB-KW"/>
</dbReference>
<dbReference type="Proteomes" id="UP000032366">
    <property type="component" value="Unassembled WGS sequence"/>
</dbReference>
<dbReference type="Pfam" id="PF10418">
    <property type="entry name" value="DHODB_Fe-S_bind"/>
    <property type="match status" value="1"/>
</dbReference>
<dbReference type="Pfam" id="PF00175">
    <property type="entry name" value="NAD_binding_1"/>
    <property type="match status" value="1"/>
</dbReference>
<feature type="domain" description="FAD-binding FR-type" evidence="14">
    <location>
        <begin position="1"/>
        <end position="99"/>
    </location>
</feature>
<dbReference type="UniPathway" id="UPA00070">
    <property type="reaction ID" value="UER00945"/>
</dbReference>
<dbReference type="InterPro" id="IPR050353">
    <property type="entry name" value="PyrK_electron_transfer"/>
</dbReference>
<evidence type="ECO:0000313" key="17">
    <source>
        <dbReference type="Proteomes" id="UP000032366"/>
    </source>
</evidence>
<gene>
    <name evidence="11 16" type="primary">pyrK</name>
    <name evidence="16" type="ORF">NCTC13832_00903</name>
    <name evidence="15" type="ORF">TP70_04450</name>
</gene>
<comment type="pathway">
    <text evidence="11">Pyrimidine metabolism; UMP biosynthesis via de novo pathway; orotate from (S)-dihydroorotate (NAD(+) route): step 1/1.</text>
</comment>
<dbReference type="CDD" id="cd06218">
    <property type="entry name" value="DHOD_e_trans"/>
    <property type="match status" value="1"/>
</dbReference>
<reference evidence="15 17" key="1">
    <citation type="submission" date="2015-01" db="EMBL/GenBank/DDBJ databases">
        <authorList>
            <person name="Guo J."/>
        </authorList>
    </citation>
    <scope>NUCLEOTIDE SEQUENCE [LARGE SCALE GENOMIC DNA]</scope>
    <source>
        <strain evidence="15 17">DSM 22147</strain>
    </source>
</reference>
<accession>A0A0D6XRW8</accession>
<keyword evidence="9 11" id="KW-0408">Iron</keyword>
<evidence type="ECO:0000256" key="8">
    <source>
        <dbReference type="ARBA" id="ARBA00022982"/>
    </source>
</evidence>
<keyword evidence="4 11" id="KW-0001">2Fe-2S</keyword>
<feature type="binding site" evidence="11 12">
    <location>
        <begin position="74"/>
        <end position="75"/>
    </location>
    <ligand>
        <name>FAD</name>
        <dbReference type="ChEBI" id="CHEBI:57692"/>
    </ligand>
</feature>
<dbReference type="InterPro" id="IPR012165">
    <property type="entry name" value="Cyt_c3_hydrogenase_gsu"/>
</dbReference>
<name>A0A0D6XRW8_9STAP</name>
<dbReference type="SUPFAM" id="SSF63380">
    <property type="entry name" value="Riboflavin synthase domain-like"/>
    <property type="match status" value="1"/>
</dbReference>
<dbReference type="GO" id="GO:0016491">
    <property type="term" value="F:oxidoreductase activity"/>
    <property type="evidence" value="ECO:0007669"/>
    <property type="project" value="InterPro"/>
</dbReference>
<dbReference type="Gene3D" id="2.40.30.10">
    <property type="entry name" value="Translation factors"/>
    <property type="match status" value="1"/>
</dbReference>
<evidence type="ECO:0000256" key="12">
    <source>
        <dbReference type="PIRSR" id="PIRSR006816-1"/>
    </source>
</evidence>
<keyword evidence="10 11" id="KW-0411">Iron-sulfur</keyword>
<keyword evidence="2 11" id="KW-0813">Transport</keyword>
<evidence type="ECO:0000256" key="7">
    <source>
        <dbReference type="ARBA" id="ARBA00022975"/>
    </source>
</evidence>
<evidence type="ECO:0000256" key="13">
    <source>
        <dbReference type="PIRSR" id="PIRSR006816-2"/>
    </source>
</evidence>
<evidence type="ECO:0000313" key="15">
    <source>
        <dbReference type="EMBL" id="KIX90976.1"/>
    </source>
</evidence>
<dbReference type="PROSITE" id="PS51384">
    <property type="entry name" value="FAD_FR"/>
    <property type="match status" value="1"/>
</dbReference>
<evidence type="ECO:0000313" key="16">
    <source>
        <dbReference type="EMBL" id="SUM57229.1"/>
    </source>
</evidence>
<comment type="function">
    <text evidence="11">Responsible for channeling the electrons from the oxidation of dihydroorotate from the FMN redox center in the PyrD type B subunit to the ultimate electron acceptor NAD(+).</text>
</comment>
<keyword evidence="5 11" id="KW-0479">Metal-binding</keyword>
<keyword evidence="6 11" id="KW-0274">FAD</keyword>
<dbReference type="SUPFAM" id="SSF52343">
    <property type="entry name" value="Ferredoxin reductase-like, C-terminal NADP-linked domain"/>
    <property type="match status" value="1"/>
</dbReference>
<dbReference type="NCBIfam" id="NF000799">
    <property type="entry name" value="PRK00054.1-4"/>
    <property type="match status" value="1"/>
</dbReference>
<dbReference type="Gene3D" id="2.10.240.10">
    <property type="entry name" value="Dihydroorotate dehydrogenase, electron transfer subunit"/>
    <property type="match status" value="1"/>
</dbReference>
<dbReference type="InterPro" id="IPR017938">
    <property type="entry name" value="Riboflavin_synthase-like_b-brl"/>
</dbReference>
<dbReference type="GO" id="GO:0050660">
    <property type="term" value="F:flavin adenine dinucleotide binding"/>
    <property type="evidence" value="ECO:0007669"/>
    <property type="project" value="InterPro"/>
</dbReference>
<evidence type="ECO:0000256" key="1">
    <source>
        <dbReference type="ARBA" id="ARBA00006422"/>
    </source>
</evidence>
<dbReference type="PRINTS" id="PR00409">
    <property type="entry name" value="PHDIOXRDTASE"/>
</dbReference>
<feature type="binding site" evidence="11 13">
    <location>
        <position position="226"/>
    </location>
    <ligand>
        <name>[2Fe-2S] cluster</name>
        <dbReference type="ChEBI" id="CHEBI:190135"/>
    </ligand>
</feature>
<comment type="similarity">
    <text evidence="1 11">Belongs to the PyrK family.</text>
</comment>
<comment type="subunit">
    <text evidence="11">Heterotetramer of 2 PyrK and 2 PyrD type B subunits.</text>
</comment>
<dbReference type="HAMAP" id="MF_01211">
    <property type="entry name" value="DHODB_Fe_S_bind"/>
    <property type="match status" value="1"/>
</dbReference>
<evidence type="ECO:0000313" key="18">
    <source>
        <dbReference type="Proteomes" id="UP000254100"/>
    </source>
</evidence>
<evidence type="ECO:0000256" key="4">
    <source>
        <dbReference type="ARBA" id="ARBA00022714"/>
    </source>
</evidence>
<dbReference type="InterPro" id="IPR019480">
    <property type="entry name" value="Dihydroorotate_DH_Fe-S-bd"/>
</dbReference>
<sequence>MEKLTVISNEQIADRIYELKVAGPVVVSLKQPGQFVHIKAGQGTQHMLRRPISICEIDPANESFTMLFRAEGAGTQKIAALRQGDELDILAPLGNGFPVDKAKQKALLIGGGIGVPPLYELSKQLNARGIETVHVLGFRSQKDVFYQAQFEALGETHIVTEDGTAGTQGFVTTVIDQLPVDYDTYYTCGPKPMLKALTEMDTLKDVPGYISLEERMGCGIGACYACVCHVPDSPTDYVKVCTDGPVFEKGTVVL</sequence>
<dbReference type="Proteomes" id="UP000254100">
    <property type="component" value="Unassembled WGS sequence"/>
</dbReference>
<dbReference type="GO" id="GO:0009055">
    <property type="term" value="F:electron transfer activity"/>
    <property type="evidence" value="ECO:0007669"/>
    <property type="project" value="UniProtKB-UniRule"/>
</dbReference>
<dbReference type="AlphaFoldDB" id="A0A0D6XRW8"/>
<dbReference type="GO" id="GO:0044205">
    <property type="term" value="P:'de novo' UMP biosynthetic process"/>
    <property type="evidence" value="ECO:0007669"/>
    <property type="project" value="UniProtKB-UniRule"/>
</dbReference>
<dbReference type="GO" id="GO:0051537">
    <property type="term" value="F:2 iron, 2 sulfur cluster binding"/>
    <property type="evidence" value="ECO:0007669"/>
    <property type="project" value="UniProtKB-KW"/>
</dbReference>
<evidence type="ECO:0000256" key="2">
    <source>
        <dbReference type="ARBA" id="ARBA00022448"/>
    </source>
</evidence>
<keyword evidence="8 11" id="KW-0249">Electron transport</keyword>
<keyword evidence="17" id="KW-1185">Reference proteome</keyword>
<dbReference type="OrthoDB" id="9778346at2"/>
<comment type="cofactor">
    <cofactor evidence="13">
        <name>[2Fe-2S] cluster</name>
        <dbReference type="ChEBI" id="CHEBI:190135"/>
    </cofactor>
    <text evidence="13">Binds 1 [2Fe-2S] cluster per subunit.</text>
</comment>
<dbReference type="InterPro" id="IPR001433">
    <property type="entry name" value="OxRdtase_FAD/NAD-bd"/>
</dbReference>
<feature type="binding site" evidence="11 12">
    <location>
        <begin position="50"/>
        <end position="53"/>
    </location>
    <ligand>
        <name>FAD</name>
        <dbReference type="ChEBI" id="CHEBI:57692"/>
    </ligand>
</feature>
<dbReference type="InterPro" id="IPR023455">
    <property type="entry name" value="Dihydroorotate_DHASE_ETsu"/>
</dbReference>
<proteinExistence type="inferred from homology"/>
<evidence type="ECO:0000259" key="14">
    <source>
        <dbReference type="PROSITE" id="PS51384"/>
    </source>
</evidence>
<evidence type="ECO:0000256" key="9">
    <source>
        <dbReference type="ARBA" id="ARBA00023004"/>
    </source>
</evidence>
<feature type="binding site" evidence="11 13">
    <location>
        <position position="223"/>
    </location>
    <ligand>
        <name>[2Fe-2S] cluster</name>
        <dbReference type="ChEBI" id="CHEBI:190135"/>
    </ligand>
</feature>
<reference evidence="16 18" key="2">
    <citation type="submission" date="2018-06" db="EMBL/GenBank/DDBJ databases">
        <authorList>
            <consortium name="Pathogen Informatics"/>
            <person name="Doyle S."/>
        </authorList>
    </citation>
    <scope>NUCLEOTIDE SEQUENCE [LARGE SCALE GENOMIC DNA]</scope>
    <source>
        <strain evidence="16 18">NCTC13832</strain>
    </source>
</reference>
<dbReference type="PANTHER" id="PTHR43513:SF3">
    <property type="entry name" value="DIHYDROOROTATE DEHYDROGENASE B (NAD(+)), ELECTRON TRANSFER SUBUNIT-RELATED"/>
    <property type="match status" value="1"/>
</dbReference>
<evidence type="ECO:0000256" key="6">
    <source>
        <dbReference type="ARBA" id="ARBA00022827"/>
    </source>
</evidence>
<evidence type="ECO:0000256" key="10">
    <source>
        <dbReference type="ARBA" id="ARBA00023014"/>
    </source>
</evidence>
<dbReference type="EMBL" id="UHDT01000001">
    <property type="protein sequence ID" value="SUM57229.1"/>
    <property type="molecule type" value="Genomic_DNA"/>
</dbReference>
<dbReference type="PIRSF" id="PIRSF006816">
    <property type="entry name" value="Cyc3_hyd_g"/>
    <property type="match status" value="1"/>
</dbReference>
<protein>
    <recommendedName>
        <fullName evidence="11">Dihydroorotate dehydrogenase B (NAD(+)), electron transfer subunit</fullName>
    </recommendedName>
    <alternativeName>
        <fullName evidence="11">Dihydroorotate oxidase B, electron transfer subunit</fullName>
    </alternativeName>
</protein>
<dbReference type="STRING" id="569857.TP70_04450"/>
<evidence type="ECO:0000256" key="11">
    <source>
        <dbReference type="HAMAP-Rule" id="MF_01211"/>
    </source>
</evidence>
<keyword evidence="7 11" id="KW-0665">Pyrimidine biosynthesis</keyword>
<evidence type="ECO:0000256" key="5">
    <source>
        <dbReference type="ARBA" id="ARBA00022723"/>
    </source>
</evidence>
<organism evidence="16 18">
    <name type="scientific">Staphylococcus microti</name>
    <dbReference type="NCBI Taxonomy" id="569857"/>
    <lineage>
        <taxon>Bacteria</taxon>
        <taxon>Bacillati</taxon>
        <taxon>Bacillota</taxon>
        <taxon>Bacilli</taxon>
        <taxon>Bacillales</taxon>
        <taxon>Staphylococcaceae</taxon>
        <taxon>Staphylococcus</taxon>
    </lineage>
</organism>
<dbReference type="InterPro" id="IPR017927">
    <property type="entry name" value="FAD-bd_FR_type"/>
</dbReference>
<feature type="binding site" evidence="11 13">
    <location>
        <position position="218"/>
    </location>
    <ligand>
        <name>[2Fe-2S] cluster</name>
        <dbReference type="ChEBI" id="CHEBI:190135"/>
    </ligand>
</feature>
<dbReference type="RefSeq" id="WP_044359745.1">
    <property type="nucleotide sequence ID" value="NZ_JXWY01000032.1"/>
</dbReference>
<evidence type="ECO:0000256" key="3">
    <source>
        <dbReference type="ARBA" id="ARBA00022630"/>
    </source>
</evidence>
<comment type="cofactor">
    <cofactor evidence="11">
        <name>[2Fe-2S] cluster</name>
        <dbReference type="ChEBI" id="CHEBI:190135"/>
    </cofactor>
    <text evidence="11">Binds 1 [2Fe-2S] cluster per subunit.</text>
</comment>
<dbReference type="InterPro" id="IPR037117">
    <property type="entry name" value="Dihydroorotate_DH_ele_sf"/>
</dbReference>